<sequence length="117" mass="13135">MGTIRTTIFVIMGICLIINVFGDKVDHPQSSMVQKPIDSVHNSDQTREIGATCRYSNDCKSGCCLYSRKTEKRTCQKMALKGESCTSGQIKLNSYVDFCPCEKGNKFCEYPDNICKE</sequence>
<protein>
    <submittedName>
        <fullName evidence="3">Uncharacterized protein LOC106468980</fullName>
    </submittedName>
</protein>
<name>A0ABM1BMA9_LIMPO</name>
<dbReference type="GeneID" id="106468980"/>
<feature type="chain" id="PRO_5047041954" evidence="1">
    <location>
        <begin position="23"/>
        <end position="117"/>
    </location>
</feature>
<keyword evidence="1" id="KW-0732">Signal</keyword>
<evidence type="ECO:0000256" key="1">
    <source>
        <dbReference type="SAM" id="SignalP"/>
    </source>
</evidence>
<proteinExistence type="predicted"/>
<dbReference type="RefSeq" id="XP_013784887.1">
    <property type="nucleotide sequence ID" value="XM_013929433.2"/>
</dbReference>
<accession>A0ABM1BMA9</accession>
<keyword evidence="2" id="KW-1185">Reference proteome</keyword>
<dbReference type="Gene3D" id="2.10.80.10">
    <property type="entry name" value="Lipase, subunit A"/>
    <property type="match status" value="1"/>
</dbReference>
<reference evidence="3" key="1">
    <citation type="submission" date="2025-08" db="UniProtKB">
        <authorList>
            <consortium name="RefSeq"/>
        </authorList>
    </citation>
    <scope>IDENTIFICATION</scope>
    <source>
        <tissue evidence="3">Muscle</tissue>
    </source>
</reference>
<feature type="signal peptide" evidence="1">
    <location>
        <begin position="1"/>
        <end position="22"/>
    </location>
</feature>
<dbReference type="Proteomes" id="UP000694941">
    <property type="component" value="Unplaced"/>
</dbReference>
<evidence type="ECO:0000313" key="3">
    <source>
        <dbReference type="RefSeq" id="XP_013784887.1"/>
    </source>
</evidence>
<gene>
    <name evidence="3" type="primary">LOC106468980</name>
</gene>
<evidence type="ECO:0000313" key="2">
    <source>
        <dbReference type="Proteomes" id="UP000694941"/>
    </source>
</evidence>
<organism evidence="2 3">
    <name type="scientific">Limulus polyphemus</name>
    <name type="common">Atlantic horseshoe crab</name>
    <dbReference type="NCBI Taxonomy" id="6850"/>
    <lineage>
        <taxon>Eukaryota</taxon>
        <taxon>Metazoa</taxon>
        <taxon>Ecdysozoa</taxon>
        <taxon>Arthropoda</taxon>
        <taxon>Chelicerata</taxon>
        <taxon>Merostomata</taxon>
        <taxon>Xiphosura</taxon>
        <taxon>Limulidae</taxon>
        <taxon>Limulus</taxon>
    </lineage>
</organism>